<dbReference type="Gene3D" id="3.40.50.2300">
    <property type="match status" value="1"/>
</dbReference>
<organism evidence="3 4">
    <name type="scientific">Ollibium composti</name>
    <dbReference type="NCBI Taxonomy" id="2675109"/>
    <lineage>
        <taxon>Bacteria</taxon>
        <taxon>Pseudomonadati</taxon>
        <taxon>Pseudomonadota</taxon>
        <taxon>Alphaproteobacteria</taxon>
        <taxon>Hyphomicrobiales</taxon>
        <taxon>Phyllobacteriaceae</taxon>
        <taxon>Ollibium</taxon>
    </lineage>
</organism>
<reference evidence="3 4" key="1">
    <citation type="submission" date="2019-04" db="EMBL/GenBank/DDBJ databases">
        <title>Mesorhizobium composti sp. nov., isolated from compost.</title>
        <authorList>
            <person name="Lin S.-Y."/>
            <person name="Hameed A."/>
            <person name="Hsieh Y.-T."/>
            <person name="Young C.-C."/>
        </authorList>
    </citation>
    <scope>NUCLEOTIDE SEQUENCE [LARGE SCALE GENOMIC DNA]</scope>
    <source>
        <strain evidence="3 4">CC-YTH430</strain>
    </source>
</reference>
<dbReference type="Proteomes" id="UP000306441">
    <property type="component" value="Unassembled WGS sequence"/>
</dbReference>
<keyword evidence="4" id="KW-1185">Reference proteome</keyword>
<comment type="caution">
    <text evidence="3">The sequence shown here is derived from an EMBL/GenBank/DDBJ whole genome shotgun (WGS) entry which is preliminary data.</text>
</comment>
<dbReference type="SUPFAM" id="SSF52172">
    <property type="entry name" value="CheY-like"/>
    <property type="match status" value="1"/>
</dbReference>
<keyword evidence="1" id="KW-0597">Phosphoprotein</keyword>
<dbReference type="PROSITE" id="PS50110">
    <property type="entry name" value="RESPONSE_REGULATORY"/>
    <property type="match status" value="1"/>
</dbReference>
<evidence type="ECO:0000313" key="4">
    <source>
        <dbReference type="Proteomes" id="UP000306441"/>
    </source>
</evidence>
<evidence type="ECO:0000259" key="2">
    <source>
        <dbReference type="PROSITE" id="PS50110"/>
    </source>
</evidence>
<dbReference type="InterPro" id="IPR001789">
    <property type="entry name" value="Sig_transdc_resp-reg_receiver"/>
</dbReference>
<sequence length="126" mass="13212">MSDLLDGLRVLLLEDEPLIAMDVEQLCLDNGAAEVITVRALEEIDPQAAVSSVDVAIVDLMLNGVSTLDFARRLQQAGKPFVFASGHSDADEVQASFPEVAFVAKPYAGADLVNAVAAACGRLSPA</sequence>
<dbReference type="EMBL" id="SSNY01000013">
    <property type="protein sequence ID" value="THF55050.1"/>
    <property type="molecule type" value="Genomic_DNA"/>
</dbReference>
<gene>
    <name evidence="3" type="ORF">E6C48_19305</name>
</gene>
<dbReference type="SMART" id="SM00448">
    <property type="entry name" value="REC"/>
    <property type="match status" value="1"/>
</dbReference>
<name>A0ABY2Q2H2_9HYPH</name>
<evidence type="ECO:0000313" key="3">
    <source>
        <dbReference type="EMBL" id="THF55050.1"/>
    </source>
</evidence>
<feature type="modified residue" description="4-aspartylphosphate" evidence="1">
    <location>
        <position position="59"/>
    </location>
</feature>
<evidence type="ECO:0000256" key="1">
    <source>
        <dbReference type="PROSITE-ProRule" id="PRU00169"/>
    </source>
</evidence>
<feature type="domain" description="Response regulatory" evidence="2">
    <location>
        <begin position="9"/>
        <end position="120"/>
    </location>
</feature>
<dbReference type="InterPro" id="IPR011006">
    <property type="entry name" value="CheY-like_superfamily"/>
</dbReference>
<dbReference type="RefSeq" id="WP_136359822.1">
    <property type="nucleotide sequence ID" value="NZ_SSNY01000013.1"/>
</dbReference>
<proteinExistence type="predicted"/>
<dbReference type="Pfam" id="PF00072">
    <property type="entry name" value="Response_reg"/>
    <property type="match status" value="1"/>
</dbReference>
<accession>A0ABY2Q2H2</accession>
<protein>
    <submittedName>
        <fullName evidence="3">Response regulator</fullName>
    </submittedName>
</protein>